<sequence>MAPMGAPLDLDQLQTFVAIADAGSFTRAADAVFKTQSAVSMQMRRLEERIGKPLFDRDGRTNRLTEDGERLLLYARRMMHLNSETIAAFDDTQLEGHVRIGTPDDYADRFLPEIMARFARSNPRVELSVVCEPTVNLDEMIRRGTLDIALVTQCDDKRRSEVVRAEPLLWVTSTNHAVHEEAMLPLAVGRPTCIWRHAAIDVLEAARRDYRIIITSWSATVLAAAVLSGLAVSVLPECALRPGMRVLGEADGFGMLPEIGIGIMRGHSKQNAAVDALAQHIIESLDNISSPQPGGLAGAMSSAEISPFPAVRTRRVRTNELLPGW</sequence>
<protein>
    <submittedName>
        <fullName evidence="7">HTH-type transcriptional regulator dgdR</fullName>
    </submittedName>
</protein>
<dbReference type="SUPFAM" id="SSF53850">
    <property type="entry name" value="Periplasmic binding protein-like II"/>
    <property type="match status" value="1"/>
</dbReference>
<dbReference type="InterPro" id="IPR050176">
    <property type="entry name" value="LTTR"/>
</dbReference>
<reference evidence="7 8" key="1">
    <citation type="submission" date="2009-03" db="EMBL/GenBank/DDBJ databases">
        <authorList>
            <person name="Setubal J.C."/>
            <person name="Boyle S."/>
            <person name="Crasta O.R."/>
            <person name="Gillespie J.J."/>
            <person name="Kenyon R.W."/>
            <person name="Lu J."/>
            <person name="Mane S."/>
            <person name="Nagrani S."/>
            <person name="Shallom J.M."/>
            <person name="Shallom S."/>
            <person name="Shukla M."/>
            <person name="Snyder E.E."/>
            <person name="Sobral B.W."/>
            <person name="Wattam A.R."/>
            <person name="Will R."/>
            <person name="Williams K."/>
            <person name="Yoo H."/>
            <person name="Bruce D.H."/>
            <person name="Detter C."/>
            <person name="Munk C."/>
            <person name="Brettin T.S."/>
            <person name="Ficht T."/>
        </authorList>
    </citation>
    <scope>NUCLEOTIDE SEQUENCE [LARGE SCALE GENOMIC DNA]</scope>
    <source>
        <strain evidence="7 8">Cudo</strain>
    </source>
</reference>
<feature type="domain" description="HTH lysR-type" evidence="6">
    <location>
        <begin position="8"/>
        <end position="65"/>
    </location>
</feature>
<dbReference type="PRINTS" id="PR00039">
    <property type="entry name" value="HTHLYSR"/>
</dbReference>
<evidence type="ECO:0000256" key="3">
    <source>
        <dbReference type="ARBA" id="ARBA00023125"/>
    </source>
</evidence>
<keyword evidence="5" id="KW-0472">Membrane</keyword>
<dbReference type="GO" id="GO:0003677">
    <property type="term" value="F:DNA binding"/>
    <property type="evidence" value="ECO:0007669"/>
    <property type="project" value="UniProtKB-KW"/>
</dbReference>
<dbReference type="AlphaFoldDB" id="C0GBT3"/>
<gene>
    <name evidence="7" type="ORF">BCETI_7000219</name>
</gene>
<dbReference type="InterPro" id="IPR036388">
    <property type="entry name" value="WH-like_DNA-bd_sf"/>
</dbReference>
<dbReference type="Proteomes" id="UP000003678">
    <property type="component" value="Unassembled WGS sequence"/>
</dbReference>
<keyword evidence="4" id="KW-0804">Transcription</keyword>
<name>C0GBT3_9HYPH</name>
<dbReference type="PANTHER" id="PTHR30579">
    <property type="entry name" value="TRANSCRIPTIONAL REGULATOR"/>
    <property type="match status" value="1"/>
</dbReference>
<dbReference type="PANTHER" id="PTHR30579:SF7">
    <property type="entry name" value="HTH-TYPE TRANSCRIPTIONAL REGULATOR LRHA-RELATED"/>
    <property type="match status" value="1"/>
</dbReference>
<comment type="caution">
    <text evidence="7">The sequence shown here is derived from an EMBL/GenBank/DDBJ whole genome shotgun (WGS) entry which is preliminary data.</text>
</comment>
<keyword evidence="5" id="KW-1133">Transmembrane helix</keyword>
<dbReference type="InterPro" id="IPR000847">
    <property type="entry name" value="LysR_HTH_N"/>
</dbReference>
<evidence type="ECO:0000256" key="5">
    <source>
        <dbReference type="SAM" id="Phobius"/>
    </source>
</evidence>
<dbReference type="Pfam" id="PF00126">
    <property type="entry name" value="HTH_1"/>
    <property type="match status" value="1"/>
</dbReference>
<evidence type="ECO:0000259" key="6">
    <source>
        <dbReference type="PROSITE" id="PS50931"/>
    </source>
</evidence>
<evidence type="ECO:0000256" key="1">
    <source>
        <dbReference type="ARBA" id="ARBA00009437"/>
    </source>
</evidence>
<evidence type="ECO:0000256" key="2">
    <source>
        <dbReference type="ARBA" id="ARBA00023015"/>
    </source>
</evidence>
<dbReference type="EMBL" id="ACJD01000007">
    <property type="protein sequence ID" value="EEH12784.1"/>
    <property type="molecule type" value="Genomic_DNA"/>
</dbReference>
<accession>C0GBT3</accession>
<dbReference type="PROSITE" id="PS50931">
    <property type="entry name" value="HTH_LYSR"/>
    <property type="match status" value="1"/>
</dbReference>
<evidence type="ECO:0000313" key="7">
    <source>
        <dbReference type="EMBL" id="EEH12784.1"/>
    </source>
</evidence>
<dbReference type="Gene3D" id="3.40.190.10">
    <property type="entry name" value="Periplasmic binding protein-like II"/>
    <property type="match status" value="2"/>
</dbReference>
<comment type="similarity">
    <text evidence="1">Belongs to the LysR transcriptional regulatory family.</text>
</comment>
<evidence type="ECO:0000313" key="8">
    <source>
        <dbReference type="Proteomes" id="UP000003678"/>
    </source>
</evidence>
<keyword evidence="2" id="KW-0805">Transcription regulation</keyword>
<evidence type="ECO:0000256" key="4">
    <source>
        <dbReference type="ARBA" id="ARBA00023163"/>
    </source>
</evidence>
<dbReference type="Pfam" id="PF03466">
    <property type="entry name" value="LysR_substrate"/>
    <property type="match status" value="1"/>
</dbReference>
<dbReference type="FunFam" id="1.10.10.10:FF:000001">
    <property type="entry name" value="LysR family transcriptional regulator"/>
    <property type="match status" value="1"/>
</dbReference>
<feature type="transmembrane region" description="Helical" evidence="5">
    <location>
        <begin position="217"/>
        <end position="235"/>
    </location>
</feature>
<keyword evidence="3" id="KW-0238">DNA-binding</keyword>
<dbReference type="SUPFAM" id="SSF46785">
    <property type="entry name" value="Winged helix' DNA-binding domain"/>
    <property type="match status" value="1"/>
</dbReference>
<dbReference type="Gene3D" id="1.10.10.10">
    <property type="entry name" value="Winged helix-like DNA-binding domain superfamily/Winged helix DNA-binding domain"/>
    <property type="match status" value="1"/>
</dbReference>
<proteinExistence type="inferred from homology"/>
<keyword evidence="5" id="KW-0812">Transmembrane</keyword>
<dbReference type="GO" id="GO:0003700">
    <property type="term" value="F:DNA-binding transcription factor activity"/>
    <property type="evidence" value="ECO:0007669"/>
    <property type="project" value="InterPro"/>
</dbReference>
<dbReference type="InterPro" id="IPR036390">
    <property type="entry name" value="WH_DNA-bd_sf"/>
</dbReference>
<organism evidence="7 8">
    <name type="scientific">Brucella ceti str. Cudo</name>
    <dbReference type="NCBI Taxonomy" id="595497"/>
    <lineage>
        <taxon>Bacteria</taxon>
        <taxon>Pseudomonadati</taxon>
        <taxon>Pseudomonadota</taxon>
        <taxon>Alphaproteobacteria</taxon>
        <taxon>Hyphomicrobiales</taxon>
        <taxon>Brucellaceae</taxon>
        <taxon>Brucella/Ochrobactrum group</taxon>
        <taxon>Brucella</taxon>
    </lineage>
</organism>
<dbReference type="InterPro" id="IPR005119">
    <property type="entry name" value="LysR_subst-bd"/>
</dbReference>